<evidence type="ECO:0000256" key="1">
    <source>
        <dbReference type="SAM" id="MobiDB-lite"/>
    </source>
</evidence>
<feature type="compositionally biased region" description="Low complexity" evidence="1">
    <location>
        <begin position="1"/>
        <end position="25"/>
    </location>
</feature>
<evidence type="ECO:0000313" key="3">
    <source>
        <dbReference type="Proteomes" id="UP001341840"/>
    </source>
</evidence>
<accession>A0ABU6WWL0</accession>
<evidence type="ECO:0000313" key="2">
    <source>
        <dbReference type="EMBL" id="MED6189296.1"/>
    </source>
</evidence>
<sequence>MAQHTTPTNGGSSSIPTTGTTQQSSKRTRATMFSDLNNGLPIQPRRLFYSNVTHGTTISTNRRERAKGGAVLPLATYLEAMLDDDIFHNDNSSKVIDCSKFWPITPFGLPTQKDRSNDSGVWVASWMKECNLNDDFEIHVNDSTRMRLALDLVLKEYNDLSPIIEMNATKFKNMVEEEHEDIRE</sequence>
<comment type="caution">
    <text evidence="2">The sequence shown here is derived from an EMBL/GenBank/DDBJ whole genome shotgun (WGS) entry which is preliminary data.</text>
</comment>
<keyword evidence="3" id="KW-1185">Reference proteome</keyword>
<reference evidence="2 3" key="1">
    <citation type="journal article" date="2023" name="Plants (Basel)">
        <title>Bridging the Gap: Combining Genomics and Transcriptomics Approaches to Understand Stylosanthes scabra, an Orphan Legume from the Brazilian Caatinga.</title>
        <authorList>
            <person name="Ferreira-Neto J.R.C."/>
            <person name="da Silva M.D."/>
            <person name="Binneck E."/>
            <person name="de Melo N.F."/>
            <person name="da Silva R.H."/>
            <person name="de Melo A.L.T.M."/>
            <person name="Pandolfi V."/>
            <person name="Bustamante F.O."/>
            <person name="Brasileiro-Vidal A.C."/>
            <person name="Benko-Iseppon A.M."/>
        </authorList>
    </citation>
    <scope>NUCLEOTIDE SEQUENCE [LARGE SCALE GENOMIC DNA]</scope>
    <source>
        <tissue evidence="2">Leaves</tissue>
    </source>
</reference>
<feature type="region of interest" description="Disordered" evidence="1">
    <location>
        <begin position="1"/>
        <end position="27"/>
    </location>
</feature>
<organism evidence="2 3">
    <name type="scientific">Stylosanthes scabra</name>
    <dbReference type="NCBI Taxonomy" id="79078"/>
    <lineage>
        <taxon>Eukaryota</taxon>
        <taxon>Viridiplantae</taxon>
        <taxon>Streptophyta</taxon>
        <taxon>Embryophyta</taxon>
        <taxon>Tracheophyta</taxon>
        <taxon>Spermatophyta</taxon>
        <taxon>Magnoliopsida</taxon>
        <taxon>eudicotyledons</taxon>
        <taxon>Gunneridae</taxon>
        <taxon>Pentapetalae</taxon>
        <taxon>rosids</taxon>
        <taxon>fabids</taxon>
        <taxon>Fabales</taxon>
        <taxon>Fabaceae</taxon>
        <taxon>Papilionoideae</taxon>
        <taxon>50 kb inversion clade</taxon>
        <taxon>dalbergioids sensu lato</taxon>
        <taxon>Dalbergieae</taxon>
        <taxon>Pterocarpus clade</taxon>
        <taxon>Stylosanthes</taxon>
    </lineage>
</organism>
<dbReference type="EMBL" id="JASCZI010183342">
    <property type="protein sequence ID" value="MED6189296.1"/>
    <property type="molecule type" value="Genomic_DNA"/>
</dbReference>
<gene>
    <name evidence="2" type="ORF">PIB30_094578</name>
</gene>
<name>A0ABU6WWL0_9FABA</name>
<proteinExistence type="predicted"/>
<dbReference type="Proteomes" id="UP001341840">
    <property type="component" value="Unassembled WGS sequence"/>
</dbReference>
<protein>
    <submittedName>
        <fullName evidence="2">Uncharacterized protein</fullName>
    </submittedName>
</protein>